<dbReference type="SUPFAM" id="SSF101148">
    <property type="entry name" value="Plant invertase/pectin methylesterase inhibitor"/>
    <property type="match status" value="1"/>
</dbReference>
<dbReference type="Proteomes" id="UP000008827">
    <property type="component" value="Chromosome 15"/>
</dbReference>
<dbReference type="EMBL" id="CM000848">
    <property type="protein sequence ID" value="KRH11953.1"/>
    <property type="molecule type" value="Genomic_DNA"/>
</dbReference>
<protein>
    <recommendedName>
        <fullName evidence="5">Pectinesterase inhibitor domain-containing protein</fullName>
    </recommendedName>
</protein>
<dbReference type="Pfam" id="PF04043">
    <property type="entry name" value="PMEI"/>
    <property type="match status" value="1"/>
</dbReference>
<reference evidence="7" key="2">
    <citation type="submission" date="2018-02" db="UniProtKB">
        <authorList>
            <consortium name="EnsemblPlants"/>
        </authorList>
    </citation>
    <scope>IDENTIFICATION</scope>
    <source>
        <strain evidence="7">Williams 82</strain>
    </source>
</reference>
<evidence type="ECO:0000256" key="3">
    <source>
        <dbReference type="SAM" id="MobiDB-lite"/>
    </source>
</evidence>
<dbReference type="GO" id="GO:0004857">
    <property type="term" value="F:enzyme inhibitor activity"/>
    <property type="evidence" value="ECO:0007669"/>
    <property type="project" value="InterPro"/>
</dbReference>
<evidence type="ECO:0000259" key="5">
    <source>
        <dbReference type="SMART" id="SM00856"/>
    </source>
</evidence>
<proteinExistence type="inferred from homology"/>
<keyword evidence="1 4" id="KW-0732">Signal</keyword>
<organism evidence="6">
    <name type="scientific">Glycine max</name>
    <name type="common">Soybean</name>
    <name type="synonym">Glycine hispida</name>
    <dbReference type="NCBI Taxonomy" id="3847"/>
    <lineage>
        <taxon>Eukaryota</taxon>
        <taxon>Viridiplantae</taxon>
        <taxon>Streptophyta</taxon>
        <taxon>Embryophyta</taxon>
        <taxon>Tracheophyta</taxon>
        <taxon>Spermatophyta</taxon>
        <taxon>Magnoliopsida</taxon>
        <taxon>eudicotyledons</taxon>
        <taxon>Gunneridae</taxon>
        <taxon>Pentapetalae</taxon>
        <taxon>rosids</taxon>
        <taxon>fabids</taxon>
        <taxon>Fabales</taxon>
        <taxon>Fabaceae</taxon>
        <taxon>Papilionoideae</taxon>
        <taxon>50 kb inversion clade</taxon>
        <taxon>NPAAA clade</taxon>
        <taxon>indigoferoid/millettioid clade</taxon>
        <taxon>Phaseoleae</taxon>
        <taxon>Glycine</taxon>
        <taxon>Glycine subgen. Soja</taxon>
    </lineage>
</organism>
<dbReference type="KEGG" id="gmx:100817067"/>
<dbReference type="Gene3D" id="1.20.140.40">
    <property type="entry name" value="Invertase/pectin methylesterase inhibitor family protein"/>
    <property type="match status" value="1"/>
</dbReference>
<evidence type="ECO:0000313" key="7">
    <source>
        <dbReference type="EnsemblPlants" id="KRH11953"/>
    </source>
</evidence>
<evidence type="ECO:0000256" key="2">
    <source>
        <dbReference type="ARBA" id="ARBA00038471"/>
    </source>
</evidence>
<keyword evidence="8" id="KW-1185">Reference proteome</keyword>
<dbReference type="AlphaFoldDB" id="A0A0R0G197"/>
<dbReference type="GeneID" id="100817067"/>
<feature type="compositionally biased region" description="Basic and acidic residues" evidence="3">
    <location>
        <begin position="61"/>
        <end position="77"/>
    </location>
</feature>
<reference evidence="6" key="3">
    <citation type="submission" date="2018-07" db="EMBL/GenBank/DDBJ databases">
        <title>WGS assembly of Glycine max.</title>
        <authorList>
            <person name="Schmutz J."/>
            <person name="Cannon S."/>
            <person name="Schlueter J."/>
            <person name="Ma J."/>
            <person name="Mitros T."/>
            <person name="Nelson W."/>
            <person name="Hyten D."/>
            <person name="Song Q."/>
            <person name="Thelen J."/>
            <person name="Cheng J."/>
            <person name="Xu D."/>
            <person name="Hellsten U."/>
            <person name="May G."/>
            <person name="Yu Y."/>
            <person name="Sakurai T."/>
            <person name="Umezawa T."/>
            <person name="Bhattacharyya M."/>
            <person name="Sandhu D."/>
            <person name="Valliyodan B."/>
            <person name="Lindquist E."/>
            <person name="Peto M."/>
            <person name="Grant D."/>
            <person name="Shu S."/>
            <person name="Goodstein D."/>
            <person name="Barry K."/>
            <person name="Futrell-Griggs M."/>
            <person name="Abernathy B."/>
            <person name="Du J."/>
            <person name="Tian Z."/>
            <person name="Zhu L."/>
            <person name="Gill N."/>
            <person name="Joshi T."/>
            <person name="Libault M."/>
            <person name="Sethuraman A."/>
            <person name="Zhang X."/>
            <person name="Shinozaki K."/>
            <person name="Nguyen H."/>
            <person name="Wing R."/>
            <person name="Cregan P."/>
            <person name="Specht J."/>
            <person name="Grimwood J."/>
            <person name="Rokhsar D."/>
            <person name="Stacey G."/>
            <person name="Shoemaker R."/>
            <person name="Jackson S."/>
        </authorList>
    </citation>
    <scope>NUCLEOTIDE SEQUENCE</scope>
    <source>
        <tissue evidence="6">Callus</tissue>
    </source>
</reference>
<dbReference type="NCBIfam" id="TIGR01614">
    <property type="entry name" value="PME_inhib"/>
    <property type="match status" value="1"/>
</dbReference>
<reference evidence="6 7" key="1">
    <citation type="journal article" date="2010" name="Nature">
        <title>Genome sequence of the palaeopolyploid soybean.</title>
        <authorList>
            <person name="Schmutz J."/>
            <person name="Cannon S.B."/>
            <person name="Schlueter J."/>
            <person name="Ma J."/>
            <person name="Mitros T."/>
            <person name="Nelson W."/>
            <person name="Hyten D.L."/>
            <person name="Song Q."/>
            <person name="Thelen J.J."/>
            <person name="Cheng J."/>
            <person name="Xu D."/>
            <person name="Hellsten U."/>
            <person name="May G.D."/>
            <person name="Yu Y."/>
            <person name="Sakurai T."/>
            <person name="Umezawa T."/>
            <person name="Bhattacharyya M.K."/>
            <person name="Sandhu D."/>
            <person name="Valliyodan B."/>
            <person name="Lindquist E."/>
            <person name="Peto M."/>
            <person name="Grant D."/>
            <person name="Shu S."/>
            <person name="Goodstein D."/>
            <person name="Barry K."/>
            <person name="Futrell-Griggs M."/>
            <person name="Abernathy B."/>
            <person name="Du J."/>
            <person name="Tian Z."/>
            <person name="Zhu L."/>
            <person name="Gill N."/>
            <person name="Joshi T."/>
            <person name="Libault M."/>
            <person name="Sethuraman A."/>
            <person name="Zhang X.-C."/>
            <person name="Shinozaki K."/>
            <person name="Nguyen H.T."/>
            <person name="Wing R.A."/>
            <person name="Cregan P."/>
            <person name="Specht J."/>
            <person name="Grimwood J."/>
            <person name="Rokhsar D."/>
            <person name="Stacey G."/>
            <person name="Shoemaker R.C."/>
            <person name="Jackson S.A."/>
        </authorList>
    </citation>
    <scope>NUCLEOTIDE SEQUENCE [LARGE SCALE GENOMIC DNA]</scope>
    <source>
        <strain evidence="7">cv. Williams 82</strain>
        <tissue evidence="6">Callus</tissue>
    </source>
</reference>
<dbReference type="RefSeq" id="XP_014623330.1">
    <property type="nucleotide sequence ID" value="XM_014767844.2"/>
</dbReference>
<dbReference type="InterPro" id="IPR051955">
    <property type="entry name" value="PME_Inhibitor"/>
</dbReference>
<dbReference type="Gramene" id="KRH11953">
    <property type="protein sequence ID" value="KRH11953"/>
    <property type="gene ID" value="GLYMA_15G141100"/>
</dbReference>
<name>A0A0R0G197_SOYBN</name>
<evidence type="ECO:0000256" key="4">
    <source>
        <dbReference type="SAM" id="SignalP"/>
    </source>
</evidence>
<sequence length="259" mass="27902">MKNQISFLTQFFIILLLCFALGPCMRTCDAHTKAYAPETEPSVGFSPSESPNRENPTSSLSKDESHSSSSSGKDDRSYTSFSTAFSNAFGDILKGTLRGNTITMPEHDLTATDHHSVKDICSHTDYPDVCVSTITPFLGQNFDLMNVLEAAIKACSYQAKFTISVVAKHMKVSPEIAAALGDCKEQYSDALENLHRAMDAIQSQDLGTVTTMLSAVMADVSACESGFEEHKVASPMAHSEGMVSITASICLSIASLIPH</sequence>
<dbReference type="OMA" id="VCAENYD"/>
<dbReference type="EnsemblPlants" id="KRH11953">
    <property type="protein sequence ID" value="KRH11953"/>
    <property type="gene ID" value="GLYMA_15G141100"/>
</dbReference>
<dbReference type="SMR" id="A0A0R0G197"/>
<feature type="chain" id="PRO_5014521188" description="Pectinesterase inhibitor domain-containing protein" evidence="4">
    <location>
        <begin position="21"/>
        <end position="259"/>
    </location>
</feature>
<evidence type="ECO:0000313" key="6">
    <source>
        <dbReference type="EMBL" id="KRH11953.1"/>
    </source>
</evidence>
<dbReference type="CDD" id="cd15800">
    <property type="entry name" value="PMEI-like_2"/>
    <property type="match status" value="1"/>
</dbReference>
<dbReference type="InterPro" id="IPR006501">
    <property type="entry name" value="Pectinesterase_inhib_dom"/>
</dbReference>
<dbReference type="STRING" id="3847.A0A0R0G197"/>
<dbReference type="PANTHER" id="PTHR31080:SF68">
    <property type="entry name" value="PLANT INVERTASE_PECTIN METHYLESTERASE INHIBITOR SUPERFAMILY PROTEIN"/>
    <property type="match status" value="1"/>
</dbReference>
<evidence type="ECO:0000256" key="1">
    <source>
        <dbReference type="ARBA" id="ARBA00022729"/>
    </source>
</evidence>
<dbReference type="PaxDb" id="3847-GLYMA15G15090.2"/>
<comment type="similarity">
    <text evidence="2">Belongs to the PMEI family.</text>
</comment>
<feature type="signal peptide" evidence="4">
    <location>
        <begin position="1"/>
        <end position="20"/>
    </location>
</feature>
<dbReference type="SMART" id="SM00856">
    <property type="entry name" value="PMEI"/>
    <property type="match status" value="1"/>
</dbReference>
<feature type="region of interest" description="Disordered" evidence="3">
    <location>
        <begin position="38"/>
        <end position="77"/>
    </location>
</feature>
<feature type="compositionally biased region" description="Polar residues" evidence="3">
    <location>
        <begin position="45"/>
        <end position="57"/>
    </location>
</feature>
<feature type="domain" description="Pectinesterase inhibitor" evidence="5">
    <location>
        <begin position="112"/>
        <end position="253"/>
    </location>
</feature>
<evidence type="ECO:0000313" key="8">
    <source>
        <dbReference type="Proteomes" id="UP000008827"/>
    </source>
</evidence>
<dbReference type="OrthoDB" id="770764at2759"/>
<accession>A0A0R0G197</accession>
<dbReference type="InterPro" id="IPR035513">
    <property type="entry name" value="Invertase/methylesterase_inhib"/>
</dbReference>
<gene>
    <name evidence="7" type="primary">LOC100817067</name>
    <name evidence="6" type="ORF">GLYMA_15G141100</name>
</gene>
<dbReference type="PANTHER" id="PTHR31080">
    <property type="entry name" value="PECTINESTERASE INHIBITOR-LIKE"/>
    <property type="match status" value="1"/>
</dbReference>